<proteinExistence type="inferred from homology"/>
<dbReference type="PANTHER" id="PTHR11571">
    <property type="entry name" value="GLUTATHIONE S-TRANSFERASE"/>
    <property type="match status" value="1"/>
</dbReference>
<dbReference type="GO" id="GO:0006749">
    <property type="term" value="P:glutathione metabolic process"/>
    <property type="evidence" value="ECO:0007669"/>
    <property type="project" value="TreeGrafter"/>
</dbReference>
<keyword evidence="8" id="KW-1185">Reference proteome</keyword>
<dbReference type="OrthoDB" id="414243at2759"/>
<dbReference type="PROSITE" id="PS50405">
    <property type="entry name" value="GST_CTER"/>
    <property type="match status" value="1"/>
</dbReference>
<comment type="catalytic activity">
    <reaction evidence="4">
        <text>RX + glutathione = an S-substituted glutathione + a halide anion + H(+)</text>
        <dbReference type="Rhea" id="RHEA:16437"/>
        <dbReference type="ChEBI" id="CHEBI:15378"/>
        <dbReference type="ChEBI" id="CHEBI:16042"/>
        <dbReference type="ChEBI" id="CHEBI:17792"/>
        <dbReference type="ChEBI" id="CHEBI:57925"/>
        <dbReference type="ChEBI" id="CHEBI:90779"/>
        <dbReference type="EC" id="2.5.1.18"/>
    </reaction>
</comment>
<dbReference type="Proteomes" id="UP000192578">
    <property type="component" value="Unassembled WGS sequence"/>
</dbReference>
<dbReference type="SUPFAM" id="SSF47616">
    <property type="entry name" value="GST C-terminal domain-like"/>
    <property type="match status" value="1"/>
</dbReference>
<accession>A0A1W0WEB7</accession>
<dbReference type="InterPro" id="IPR050213">
    <property type="entry name" value="GST_superfamily"/>
</dbReference>
<dbReference type="Gene3D" id="1.20.1050.10">
    <property type="match status" value="1"/>
</dbReference>
<protein>
    <recommendedName>
        <fullName evidence="1">glutathione transferase</fullName>
        <ecNumber evidence="1">2.5.1.18</ecNumber>
    </recommendedName>
</protein>
<dbReference type="InterPro" id="IPR010987">
    <property type="entry name" value="Glutathione-S-Trfase_C-like"/>
</dbReference>
<dbReference type="AlphaFoldDB" id="A0A1W0WEB7"/>
<dbReference type="Pfam" id="PF13409">
    <property type="entry name" value="GST_N_2"/>
    <property type="match status" value="1"/>
</dbReference>
<name>A0A1W0WEB7_HYPEX</name>
<evidence type="ECO:0000259" key="6">
    <source>
        <dbReference type="PROSITE" id="PS50405"/>
    </source>
</evidence>
<dbReference type="InterPro" id="IPR036282">
    <property type="entry name" value="Glutathione-S-Trfase_C_sf"/>
</dbReference>
<dbReference type="PROSITE" id="PS50404">
    <property type="entry name" value="GST_NTER"/>
    <property type="match status" value="1"/>
</dbReference>
<dbReference type="SUPFAM" id="SSF52833">
    <property type="entry name" value="Thioredoxin-like"/>
    <property type="match status" value="1"/>
</dbReference>
<dbReference type="CDD" id="cd03039">
    <property type="entry name" value="GST_N_Sigma_like"/>
    <property type="match status" value="1"/>
</dbReference>
<dbReference type="EC" id="2.5.1.18" evidence="1"/>
<gene>
    <name evidence="7" type="ORF">BV898_12191</name>
</gene>
<dbReference type="SFLD" id="SFLDS00019">
    <property type="entry name" value="Glutathione_Transferase_(cytos"/>
    <property type="match status" value="1"/>
</dbReference>
<dbReference type="PANTHER" id="PTHR11571:SF224">
    <property type="entry name" value="HEMATOPOIETIC PROSTAGLANDIN D SYNTHASE"/>
    <property type="match status" value="1"/>
</dbReference>
<feature type="domain" description="GST C-terminal" evidence="6">
    <location>
        <begin position="94"/>
        <end position="229"/>
    </location>
</feature>
<dbReference type="InterPro" id="IPR040079">
    <property type="entry name" value="Glutathione_S-Trfase"/>
</dbReference>
<sequence>MAAPTYKLIYFDAPGLAEPIRWMFAYANVPFEDYRIEELPTYLTQKPSPKWDALKDQTPFGTVPVLEVNGNKFLGEAQAIARFVAKQVGLAGANDWDIAQADSIITYIASEFFSSVSNFAREQEPTSKKAALERAIIQLEKVGSTLEKMLQTNKSDNGSGFLVGKTPTVADFFTVTFCFTSDFIAPGKTAQFKSLLALQETLRGLHGVKEFVQKNADNTIEKYITSPIT</sequence>
<reference evidence="8" key="1">
    <citation type="submission" date="2017-01" db="EMBL/GenBank/DDBJ databases">
        <title>Comparative genomics of anhydrobiosis in the tardigrade Hypsibius dujardini.</title>
        <authorList>
            <person name="Yoshida Y."/>
            <person name="Koutsovoulos G."/>
            <person name="Laetsch D."/>
            <person name="Stevens L."/>
            <person name="Kumar S."/>
            <person name="Horikawa D."/>
            <person name="Ishino K."/>
            <person name="Komine S."/>
            <person name="Tomita M."/>
            <person name="Blaxter M."/>
            <person name="Arakawa K."/>
        </authorList>
    </citation>
    <scope>NUCLEOTIDE SEQUENCE [LARGE SCALE GENOMIC DNA]</scope>
    <source>
        <strain evidence="8">Z151</strain>
    </source>
</reference>
<dbReference type="Gene3D" id="3.40.30.10">
    <property type="entry name" value="Glutaredoxin"/>
    <property type="match status" value="1"/>
</dbReference>
<evidence type="ECO:0000256" key="4">
    <source>
        <dbReference type="ARBA" id="ARBA00047960"/>
    </source>
</evidence>
<evidence type="ECO:0000256" key="1">
    <source>
        <dbReference type="ARBA" id="ARBA00012452"/>
    </source>
</evidence>
<dbReference type="InterPro" id="IPR004045">
    <property type="entry name" value="Glutathione_S-Trfase_N"/>
</dbReference>
<evidence type="ECO:0000256" key="3">
    <source>
        <dbReference type="ARBA" id="ARBA00038317"/>
    </source>
</evidence>
<comment type="similarity">
    <text evidence="3">Belongs to the GST superfamily. Sigma family.</text>
</comment>
<comment type="caution">
    <text evidence="7">The sequence shown here is derived from an EMBL/GenBank/DDBJ whole genome shotgun (WGS) entry which is preliminary data.</text>
</comment>
<dbReference type="SFLD" id="SFLDG00363">
    <property type="entry name" value="AMPS_(cytGST):_Alpha-__Mu-__Pi"/>
    <property type="match status" value="1"/>
</dbReference>
<keyword evidence="2" id="KW-0808">Transferase</keyword>
<evidence type="ECO:0000256" key="2">
    <source>
        <dbReference type="ARBA" id="ARBA00022679"/>
    </source>
</evidence>
<dbReference type="InterPro" id="IPR004046">
    <property type="entry name" value="GST_C"/>
</dbReference>
<evidence type="ECO:0000259" key="5">
    <source>
        <dbReference type="PROSITE" id="PS50404"/>
    </source>
</evidence>
<dbReference type="Pfam" id="PF14497">
    <property type="entry name" value="GST_C_3"/>
    <property type="match status" value="1"/>
</dbReference>
<dbReference type="InterPro" id="IPR036249">
    <property type="entry name" value="Thioredoxin-like_sf"/>
</dbReference>
<evidence type="ECO:0000313" key="7">
    <source>
        <dbReference type="EMBL" id="OQV13554.1"/>
    </source>
</evidence>
<dbReference type="SFLD" id="SFLDG01205">
    <property type="entry name" value="AMPS.1"/>
    <property type="match status" value="1"/>
</dbReference>
<dbReference type="GO" id="GO:0004364">
    <property type="term" value="F:glutathione transferase activity"/>
    <property type="evidence" value="ECO:0007669"/>
    <property type="project" value="UniProtKB-EC"/>
</dbReference>
<feature type="domain" description="GST N-terminal" evidence="5">
    <location>
        <begin position="4"/>
        <end position="92"/>
    </location>
</feature>
<dbReference type="EMBL" id="MTYJ01000121">
    <property type="protein sequence ID" value="OQV13554.1"/>
    <property type="molecule type" value="Genomic_DNA"/>
</dbReference>
<organism evidence="7 8">
    <name type="scientific">Hypsibius exemplaris</name>
    <name type="common">Freshwater tardigrade</name>
    <dbReference type="NCBI Taxonomy" id="2072580"/>
    <lineage>
        <taxon>Eukaryota</taxon>
        <taxon>Metazoa</taxon>
        <taxon>Ecdysozoa</taxon>
        <taxon>Tardigrada</taxon>
        <taxon>Eutardigrada</taxon>
        <taxon>Parachela</taxon>
        <taxon>Hypsibioidea</taxon>
        <taxon>Hypsibiidae</taxon>
        <taxon>Hypsibius</taxon>
    </lineage>
</organism>
<evidence type="ECO:0000313" key="8">
    <source>
        <dbReference type="Proteomes" id="UP000192578"/>
    </source>
</evidence>